<evidence type="ECO:0000313" key="1">
    <source>
        <dbReference type="EMBL" id="JAP54736.1"/>
    </source>
</evidence>
<protein>
    <submittedName>
        <fullName evidence="1">Uncharacterized protein</fullName>
    </submittedName>
</protein>
<sequence length="134" mass="15249">FKSDTFFGKKIFLCKYPTTVLGSSSDSGCMFVRVHGLEELSVFVEKPESGNANFVSREGVPDVQDMHSDLVKMVSTFYLHRMFLNARRDGFSSLITITCVTCPTSTYISWDTYLLRPSFSINFGETILFKSRHF</sequence>
<name>A0A0X3Q5P4_SCHSO</name>
<feature type="non-terminal residue" evidence="1">
    <location>
        <position position="1"/>
    </location>
</feature>
<reference evidence="1" key="1">
    <citation type="submission" date="2016-01" db="EMBL/GenBank/DDBJ databases">
        <title>Reference transcriptome for the parasite Schistocephalus solidus: insights into the molecular evolution of parasitism.</title>
        <authorList>
            <person name="Hebert F.O."/>
            <person name="Grambauer S."/>
            <person name="Barber I."/>
            <person name="Landry C.R."/>
            <person name="Aubin-Horth N."/>
        </authorList>
    </citation>
    <scope>NUCLEOTIDE SEQUENCE</scope>
</reference>
<organism evidence="1">
    <name type="scientific">Schistocephalus solidus</name>
    <name type="common">Tapeworm</name>
    <dbReference type="NCBI Taxonomy" id="70667"/>
    <lineage>
        <taxon>Eukaryota</taxon>
        <taxon>Metazoa</taxon>
        <taxon>Spiralia</taxon>
        <taxon>Lophotrochozoa</taxon>
        <taxon>Platyhelminthes</taxon>
        <taxon>Cestoda</taxon>
        <taxon>Eucestoda</taxon>
        <taxon>Diphyllobothriidea</taxon>
        <taxon>Diphyllobothriidae</taxon>
        <taxon>Schistocephalus</taxon>
    </lineage>
</organism>
<dbReference type="EMBL" id="GEEE01008489">
    <property type="protein sequence ID" value="JAP54736.1"/>
    <property type="molecule type" value="Transcribed_RNA"/>
</dbReference>
<gene>
    <name evidence="1" type="ORF">TR88634</name>
</gene>
<accession>A0A0X3Q5P4</accession>
<dbReference type="AlphaFoldDB" id="A0A0X3Q5P4"/>
<proteinExistence type="predicted"/>